<proteinExistence type="predicted"/>
<dbReference type="PROSITE" id="PS51186">
    <property type="entry name" value="GNAT"/>
    <property type="match status" value="1"/>
</dbReference>
<protein>
    <submittedName>
        <fullName evidence="2">GNAT family N-acetyltransferase</fullName>
    </submittedName>
</protein>
<dbReference type="SUPFAM" id="SSF55729">
    <property type="entry name" value="Acyl-CoA N-acyltransferases (Nat)"/>
    <property type="match status" value="1"/>
</dbReference>
<gene>
    <name evidence="2" type="ORF">DF015_30055</name>
</gene>
<organism evidence="2 3">
    <name type="scientific">Burkholderia ubonensis</name>
    <dbReference type="NCBI Taxonomy" id="101571"/>
    <lineage>
        <taxon>Bacteria</taxon>
        <taxon>Pseudomonadati</taxon>
        <taxon>Pseudomonadota</taxon>
        <taxon>Betaproteobacteria</taxon>
        <taxon>Burkholderiales</taxon>
        <taxon>Burkholderiaceae</taxon>
        <taxon>Burkholderia</taxon>
        <taxon>Burkholderia cepacia complex</taxon>
    </lineage>
</organism>
<evidence type="ECO:0000259" key="1">
    <source>
        <dbReference type="PROSITE" id="PS51186"/>
    </source>
</evidence>
<comment type="caution">
    <text evidence="2">The sequence shown here is derived from an EMBL/GenBank/DDBJ whole genome shotgun (WGS) entry which is preliminary data.</text>
</comment>
<dbReference type="CDD" id="cd04301">
    <property type="entry name" value="NAT_SF"/>
    <property type="match status" value="1"/>
</dbReference>
<dbReference type="InterPro" id="IPR000182">
    <property type="entry name" value="GNAT_dom"/>
</dbReference>
<evidence type="ECO:0000313" key="3">
    <source>
        <dbReference type="Proteomes" id="UP000273734"/>
    </source>
</evidence>
<reference evidence="2 3" key="1">
    <citation type="submission" date="2018-08" db="EMBL/GenBank/DDBJ databases">
        <title>Comparative analysis of Burkholderia isolates from Puerto Rico.</title>
        <authorList>
            <person name="Hall C."/>
            <person name="Sahl J."/>
            <person name="Wagner D."/>
        </authorList>
    </citation>
    <scope>NUCLEOTIDE SEQUENCE [LARGE SCALE GENOMIC DNA]</scope>
    <source>
        <strain evidence="2 3">Bp8964</strain>
    </source>
</reference>
<accession>A0AB74CY76</accession>
<dbReference type="InterPro" id="IPR016181">
    <property type="entry name" value="Acyl_CoA_acyltransferase"/>
</dbReference>
<sequence length="257" mass="28465">MSVFRTPPPKRVRVFPNSGACCRVKCCCIAQPAVRSHIEEPTMNTHIHGPADVVGTAGAAPVLVRELASKDREQMLTHFLSLDEDDRLLRFGQVVPDHVIENYVRTIDFGRDTVFGVFDHALELIGVGHLAYLPAEGDKRTAEFGVSVLESARGRGVGSKLFERAAIRSRNTHVTMLYMHCLSRNATMMHIAKKSGMRIEYAYGEADAYLSLPPADHSTIIAEMLQEQAAVFDYALKRQAHRTSKFIESLMPAALTA</sequence>
<feature type="domain" description="N-acetyltransferase" evidence="1">
    <location>
        <begin position="62"/>
        <end position="216"/>
    </location>
</feature>
<dbReference type="Proteomes" id="UP000273734">
    <property type="component" value="Unassembled WGS sequence"/>
</dbReference>
<dbReference type="AlphaFoldDB" id="A0AB74CY76"/>
<dbReference type="GO" id="GO:0016747">
    <property type="term" value="F:acyltransferase activity, transferring groups other than amino-acyl groups"/>
    <property type="evidence" value="ECO:0007669"/>
    <property type="project" value="InterPro"/>
</dbReference>
<evidence type="ECO:0000313" key="2">
    <source>
        <dbReference type="EMBL" id="RQP70432.1"/>
    </source>
</evidence>
<name>A0AB74CY76_9BURK</name>
<dbReference type="EMBL" id="QTNY01000028">
    <property type="protein sequence ID" value="RQP70432.1"/>
    <property type="molecule type" value="Genomic_DNA"/>
</dbReference>
<dbReference type="Pfam" id="PF00583">
    <property type="entry name" value="Acetyltransf_1"/>
    <property type="match status" value="1"/>
</dbReference>
<dbReference type="Gene3D" id="3.40.630.30">
    <property type="match status" value="1"/>
</dbReference>